<dbReference type="HOGENOM" id="CLU_1320239_0_0_10"/>
<name>A0A0E3ZSU9_9BACT</name>
<proteinExistence type="predicted"/>
<dbReference type="PATRIC" id="fig|1379870.5.peg.236"/>
<sequence>MTRQGDNGFTNADAFDLRNSRYGLLVGYHIGRVTVESGATTLPVYTGYRFVVDPGFVVGSATKVTYWQFSLNIQYTIWRPAKQLDLNALAGLAVNTELGESLLSPTYQTIATKTNPDGSQTTTRSTITTLYRKNFLSSSLGVSLTYQLASLFDINVQVNRLFSSKNIVNRSAQLQQSGNSSSYNVTTKAGAGGLSALLSVTYRFKTTN</sequence>
<protein>
    <recommendedName>
        <fullName evidence="3">Outer membrane protein beta-barrel domain-containing protein</fullName>
    </recommendedName>
</protein>
<evidence type="ECO:0000313" key="1">
    <source>
        <dbReference type="EMBL" id="AKD53700.1"/>
    </source>
</evidence>
<dbReference type="EMBL" id="CP010429">
    <property type="protein sequence ID" value="AKD53700.1"/>
    <property type="molecule type" value="Genomic_DNA"/>
</dbReference>
<gene>
    <name evidence="1" type="ORF">SD10_01080</name>
</gene>
<dbReference type="Proteomes" id="UP000033054">
    <property type="component" value="Chromosome"/>
</dbReference>
<dbReference type="RefSeq" id="WP_046375287.1">
    <property type="nucleotide sequence ID" value="NZ_CP010429.1"/>
</dbReference>
<dbReference type="OrthoDB" id="960439at2"/>
<dbReference type="AlphaFoldDB" id="A0A0E3ZSU9"/>
<reference evidence="1 2" key="1">
    <citation type="journal article" date="2014" name="Curr. Microbiol.">
        <title>Spirosoma radiotolerans sp. nov., a gamma-radiation-resistant bacterium isolated from gamma ray-irradiated soil.</title>
        <authorList>
            <person name="Lee J.J."/>
            <person name="Srinivasan S."/>
            <person name="Lim S."/>
            <person name="Joe M."/>
            <person name="Im S."/>
            <person name="Bae S.I."/>
            <person name="Park K.R."/>
            <person name="Han J.H."/>
            <person name="Park S.H."/>
            <person name="Joo B.M."/>
            <person name="Park S.J."/>
            <person name="Kim M.K."/>
        </authorList>
    </citation>
    <scope>NUCLEOTIDE SEQUENCE [LARGE SCALE GENOMIC DNA]</scope>
    <source>
        <strain evidence="1 2">DG5A</strain>
    </source>
</reference>
<accession>A0A0E3ZSU9</accession>
<keyword evidence="2" id="KW-1185">Reference proteome</keyword>
<evidence type="ECO:0008006" key="3">
    <source>
        <dbReference type="Google" id="ProtNLM"/>
    </source>
</evidence>
<dbReference type="KEGG" id="srd:SD10_01080"/>
<organism evidence="1 2">
    <name type="scientific">Spirosoma radiotolerans</name>
    <dbReference type="NCBI Taxonomy" id="1379870"/>
    <lineage>
        <taxon>Bacteria</taxon>
        <taxon>Pseudomonadati</taxon>
        <taxon>Bacteroidota</taxon>
        <taxon>Cytophagia</taxon>
        <taxon>Cytophagales</taxon>
        <taxon>Cytophagaceae</taxon>
        <taxon>Spirosoma</taxon>
    </lineage>
</organism>
<evidence type="ECO:0000313" key="2">
    <source>
        <dbReference type="Proteomes" id="UP000033054"/>
    </source>
</evidence>